<dbReference type="RefSeq" id="WP_136565062.1">
    <property type="nucleotide sequence ID" value="NZ_SNTZ01000001.1"/>
</dbReference>
<dbReference type="SUPFAM" id="SSF53474">
    <property type="entry name" value="alpha/beta-Hydrolases"/>
    <property type="match status" value="1"/>
</dbReference>
<dbReference type="Proteomes" id="UP000310406">
    <property type="component" value="Unassembled WGS sequence"/>
</dbReference>
<evidence type="ECO:0000313" key="1">
    <source>
        <dbReference type="EMBL" id="THV61278.1"/>
    </source>
</evidence>
<evidence type="ECO:0008006" key="3">
    <source>
        <dbReference type="Google" id="ProtNLM"/>
    </source>
</evidence>
<comment type="caution">
    <text evidence="1">The sequence shown here is derived from an EMBL/GenBank/DDBJ whole genome shotgun (WGS) entry which is preliminary data.</text>
</comment>
<organism evidence="1 2">
    <name type="scientific">Flagellimonas alvinocaridis</name>
    <dbReference type="NCBI Taxonomy" id="2530200"/>
    <lineage>
        <taxon>Bacteria</taxon>
        <taxon>Pseudomonadati</taxon>
        <taxon>Bacteroidota</taxon>
        <taxon>Flavobacteriia</taxon>
        <taxon>Flavobacteriales</taxon>
        <taxon>Flavobacteriaceae</taxon>
        <taxon>Flagellimonas</taxon>
    </lineage>
</organism>
<sequence length="398" mass="45802">MRTIFLIWLIFLCPKLFLYSQTSFKKGIVHDTIQVSGAQGESFALYLPDSYSDAVLSPIVFIFDPAARGRAGIQPFIEASEKHGLVLVCSNNSRNAPYERNFKIADHLFNHVFSNFNIQKDGIYAAGFSGGSRLASAIASLTNQFAGVIGCGAGFSGQKEHMPTTQTYSYVGLCGYRDMNYSEMMQNRDYLDQIHFSNTLITFDDEHRWPHSSHISRAFDWLYLQKLKANNSEDTALFMKQYSLDYQWLKKIEAQNEPILLAEQYVRMLTDYGESIQVDSLRQGYAALQESTTYKKQSRKLKKALLMEQRLGKEFRSQFSKDFEGSDKPDFNWWKENLKKLTALGKNEDVQVQRMVYRLKYDLFARAFSRKSFLANTSFNDQVALLDRFLEILSSFTK</sequence>
<keyword evidence="2" id="KW-1185">Reference proteome</keyword>
<protein>
    <recommendedName>
        <fullName evidence="3">Alpha/beta hydrolase</fullName>
    </recommendedName>
</protein>
<dbReference type="OrthoDB" id="9764953at2"/>
<accession>A0A4S8RRE4</accession>
<dbReference type="InterPro" id="IPR029058">
    <property type="entry name" value="AB_hydrolase_fold"/>
</dbReference>
<proteinExistence type="predicted"/>
<reference evidence="1 2" key="1">
    <citation type="submission" date="2019-03" db="EMBL/GenBank/DDBJ databases">
        <title>Muricauda SCR12 sp.nov, a marine bacterium isolated from Pacific Ocean:the Okinawa trough.</title>
        <authorList>
            <person name="Liu L."/>
        </authorList>
    </citation>
    <scope>NUCLEOTIDE SEQUENCE [LARGE SCALE GENOMIC DNA]</scope>
    <source>
        <strain evidence="1 2">SCR12</strain>
    </source>
</reference>
<name>A0A4S8RRE4_9FLAO</name>
<dbReference type="AlphaFoldDB" id="A0A4S8RRE4"/>
<dbReference type="Gene3D" id="3.40.50.1820">
    <property type="entry name" value="alpha/beta hydrolase"/>
    <property type="match status" value="1"/>
</dbReference>
<evidence type="ECO:0000313" key="2">
    <source>
        <dbReference type="Proteomes" id="UP000310406"/>
    </source>
</evidence>
<gene>
    <name evidence="1" type="ORF">EZV76_02830</name>
</gene>
<dbReference type="EMBL" id="SNTZ01000001">
    <property type="protein sequence ID" value="THV61278.1"/>
    <property type="molecule type" value="Genomic_DNA"/>
</dbReference>